<dbReference type="KEGG" id="eaj:Q3M24_07005"/>
<dbReference type="EMBL" id="CP159373">
    <property type="protein sequence ID" value="XCN74488.1"/>
    <property type="molecule type" value="Genomic_DNA"/>
</dbReference>
<name>A0AAU8LZT4_9BACT</name>
<reference evidence="1" key="2">
    <citation type="submission" date="2024-06" db="EMBL/GenBank/DDBJ databases">
        <authorList>
            <person name="Plum-Jensen L.E."/>
            <person name="Schramm A."/>
            <person name="Marshall I.P.G."/>
        </authorList>
    </citation>
    <scope>NUCLEOTIDE SEQUENCE</scope>
    <source>
        <strain evidence="1">Rat1</strain>
    </source>
</reference>
<dbReference type="AlphaFoldDB" id="A0AAU8LZT4"/>
<proteinExistence type="predicted"/>
<reference evidence="1" key="1">
    <citation type="journal article" date="2024" name="Syst. Appl. Microbiol.">
        <title>First single-strain enrichments of Electrothrix cable bacteria, description of E. aestuarii sp. nov. and E. rattekaaiensis sp. nov., and proposal of a cable bacteria taxonomy following the rules of the SeqCode.</title>
        <authorList>
            <person name="Plum-Jensen L.E."/>
            <person name="Schramm A."/>
            <person name="Marshall I.P.G."/>
        </authorList>
    </citation>
    <scope>NUCLEOTIDE SEQUENCE</scope>
    <source>
        <strain evidence="1">Rat1</strain>
    </source>
</reference>
<evidence type="ECO:0000313" key="1">
    <source>
        <dbReference type="EMBL" id="XCN74488.1"/>
    </source>
</evidence>
<protein>
    <submittedName>
        <fullName evidence="1">Uncharacterized protein</fullName>
    </submittedName>
</protein>
<sequence>MSQSFGYDLNYWTSGYRTKWYDGVLEVWGVSRDDKIISVYIGDARSIEPNLYMESDNKTYSREYGVAIIGWKDFYSDRVDNTHNKYVVYYPEKKLLVFIYAHTFLP</sequence>
<accession>A0AAU8LZT4</accession>
<gene>
    <name evidence="1" type="ORF">Q3M24_07005</name>
</gene>
<organism evidence="1">
    <name type="scientific">Candidatus Electrothrix aestuarii</name>
    <dbReference type="NCBI Taxonomy" id="3062594"/>
    <lineage>
        <taxon>Bacteria</taxon>
        <taxon>Pseudomonadati</taxon>
        <taxon>Thermodesulfobacteriota</taxon>
        <taxon>Desulfobulbia</taxon>
        <taxon>Desulfobulbales</taxon>
        <taxon>Desulfobulbaceae</taxon>
        <taxon>Candidatus Electrothrix</taxon>
    </lineage>
</organism>